<evidence type="ECO:0000313" key="1">
    <source>
        <dbReference type="EMBL" id="KAJ1882925.1"/>
    </source>
</evidence>
<organism evidence="1 2">
    <name type="scientific">Kickxella alabastrina</name>
    <dbReference type="NCBI Taxonomy" id="61397"/>
    <lineage>
        <taxon>Eukaryota</taxon>
        <taxon>Fungi</taxon>
        <taxon>Fungi incertae sedis</taxon>
        <taxon>Zoopagomycota</taxon>
        <taxon>Kickxellomycotina</taxon>
        <taxon>Kickxellomycetes</taxon>
        <taxon>Kickxellales</taxon>
        <taxon>Kickxellaceae</taxon>
        <taxon>Kickxella</taxon>
    </lineage>
</organism>
<proteinExistence type="predicted"/>
<comment type="caution">
    <text evidence="1">The sequence shown here is derived from an EMBL/GenBank/DDBJ whole genome shotgun (WGS) entry which is preliminary data.</text>
</comment>
<dbReference type="Proteomes" id="UP001150581">
    <property type="component" value="Unassembled WGS sequence"/>
</dbReference>
<name>A0ACC1HZB0_9FUNG</name>
<feature type="non-terminal residue" evidence="1">
    <location>
        <position position="1"/>
    </location>
</feature>
<keyword evidence="2" id="KW-1185">Reference proteome</keyword>
<evidence type="ECO:0000313" key="2">
    <source>
        <dbReference type="Proteomes" id="UP001150581"/>
    </source>
</evidence>
<dbReference type="EMBL" id="JANBPG010003185">
    <property type="protein sequence ID" value="KAJ1882925.1"/>
    <property type="molecule type" value="Genomic_DNA"/>
</dbReference>
<sequence>RGGYHVELFEKGSSVGMDAASITVGSTRIDVPFRVIIPSYYPYLTAIYKHLGIEFASADYSMGFSSDSSSVWSYTNLTLGDFQMPVPDGLGMRDVGVTRDWMRIGYACIRFMRRMQTLGSGSTTKEEDGVWASLRGRTIGEYLVAEGYGEDFVQLVFLPFLASMFTCSLASALQYPADTVLHFVAKAAFGARLRKARDGVQRVCQELTRNLRHIHLNTTVDRIEIPEPGHIALVCQGTSHRFDALVVATPADTAAKLVAQCKAGGGLRYPPKALVRALRAVPYEDAHVATHGDKSVMPAERAQWRGVNLRTDSGHGRATATIWINYAEMTGKGVHMPGGDLFQTVDPSRPLEHVEGSAEFHRSLLTLESQRGINDLHCAQGECGVWFVGAYTAPGVPLLEGCVRMAVEVVQGMGVDLLGIGLPPPPIRRGALGRAEYAVGLAPGLVRGEAVEAFFECDSARTFAFQCPPVHRLANALGKSSLVDVRRWAARLVMWAAWQHLLPLVLDLLAALYAALGAVLGTPIAARVRSLVLGALAFILCVVLRAYRLVAA</sequence>
<accession>A0ACC1HZB0</accession>
<gene>
    <name evidence="1" type="ORF">LPJ66_011086</name>
</gene>
<reference evidence="1" key="1">
    <citation type="submission" date="2022-07" db="EMBL/GenBank/DDBJ databases">
        <title>Phylogenomic reconstructions and comparative analyses of Kickxellomycotina fungi.</title>
        <authorList>
            <person name="Reynolds N.K."/>
            <person name="Stajich J.E."/>
            <person name="Barry K."/>
            <person name="Grigoriev I.V."/>
            <person name="Crous P."/>
            <person name="Smith M.E."/>
        </authorList>
    </citation>
    <scope>NUCLEOTIDE SEQUENCE</scope>
    <source>
        <strain evidence="1">Benny 63K</strain>
    </source>
</reference>
<protein>
    <submittedName>
        <fullName evidence="1">Uncharacterized protein</fullName>
    </submittedName>
</protein>